<evidence type="ECO:0000313" key="3">
    <source>
        <dbReference type="Proteomes" id="UP001472677"/>
    </source>
</evidence>
<accession>A0ABR2DRH9</accession>
<keyword evidence="1" id="KW-0175">Coiled coil</keyword>
<gene>
    <name evidence="2" type="ORF">V6N12_026344</name>
</gene>
<comment type="caution">
    <text evidence="2">The sequence shown here is derived from an EMBL/GenBank/DDBJ whole genome shotgun (WGS) entry which is preliminary data.</text>
</comment>
<sequence length="95" mass="10882">MAALERKRKETRRMKKLLRARRAALREKAEECGMLETEKQRMLAEEAPKEKMVDEFMVFIEAIEKNDTETVQRFDEKSMMIAIGSMVKGGGGLSG</sequence>
<proteinExistence type="predicted"/>
<reference evidence="2 3" key="1">
    <citation type="journal article" date="2024" name="G3 (Bethesda)">
        <title>Genome assembly of Hibiscus sabdariffa L. provides insights into metabolisms of medicinal natural products.</title>
        <authorList>
            <person name="Kim T."/>
        </authorList>
    </citation>
    <scope>NUCLEOTIDE SEQUENCE [LARGE SCALE GENOMIC DNA]</scope>
    <source>
        <strain evidence="2">TK-2024</strain>
        <tissue evidence="2">Old leaves</tissue>
    </source>
</reference>
<keyword evidence="3" id="KW-1185">Reference proteome</keyword>
<dbReference type="Proteomes" id="UP001472677">
    <property type="component" value="Unassembled WGS sequence"/>
</dbReference>
<dbReference type="EMBL" id="JBBPBM010000023">
    <property type="protein sequence ID" value="KAK8545512.1"/>
    <property type="molecule type" value="Genomic_DNA"/>
</dbReference>
<organism evidence="2 3">
    <name type="scientific">Hibiscus sabdariffa</name>
    <name type="common">roselle</name>
    <dbReference type="NCBI Taxonomy" id="183260"/>
    <lineage>
        <taxon>Eukaryota</taxon>
        <taxon>Viridiplantae</taxon>
        <taxon>Streptophyta</taxon>
        <taxon>Embryophyta</taxon>
        <taxon>Tracheophyta</taxon>
        <taxon>Spermatophyta</taxon>
        <taxon>Magnoliopsida</taxon>
        <taxon>eudicotyledons</taxon>
        <taxon>Gunneridae</taxon>
        <taxon>Pentapetalae</taxon>
        <taxon>rosids</taxon>
        <taxon>malvids</taxon>
        <taxon>Malvales</taxon>
        <taxon>Malvaceae</taxon>
        <taxon>Malvoideae</taxon>
        <taxon>Hibiscus</taxon>
    </lineage>
</organism>
<evidence type="ECO:0000313" key="2">
    <source>
        <dbReference type="EMBL" id="KAK8545512.1"/>
    </source>
</evidence>
<name>A0ABR2DRH9_9ROSI</name>
<evidence type="ECO:0000256" key="1">
    <source>
        <dbReference type="SAM" id="Coils"/>
    </source>
</evidence>
<feature type="coiled-coil region" evidence="1">
    <location>
        <begin position="1"/>
        <end position="45"/>
    </location>
</feature>
<protein>
    <submittedName>
        <fullName evidence="2">Uncharacterized protein</fullName>
    </submittedName>
</protein>